<keyword evidence="5" id="KW-0547">Nucleotide-binding</keyword>
<feature type="compositionally biased region" description="Basic and acidic residues" evidence="9">
    <location>
        <begin position="364"/>
        <end position="374"/>
    </location>
</feature>
<dbReference type="Pfam" id="PF00069">
    <property type="entry name" value="Pkinase"/>
    <property type="match status" value="1"/>
</dbReference>
<dbReference type="Pfam" id="PF13855">
    <property type="entry name" value="LRR_8"/>
    <property type="match status" value="1"/>
</dbReference>
<evidence type="ECO:0000256" key="7">
    <source>
        <dbReference type="ARBA" id="ARBA00022989"/>
    </source>
</evidence>
<feature type="transmembrane region" description="Helical" evidence="10">
    <location>
        <begin position="57"/>
        <end position="75"/>
    </location>
</feature>
<dbReference type="FunFam" id="3.30.200.20:FF:000307">
    <property type="entry name" value="pollen receptor-like kinase 1"/>
    <property type="match status" value="1"/>
</dbReference>
<evidence type="ECO:0000256" key="5">
    <source>
        <dbReference type="ARBA" id="ARBA00022741"/>
    </source>
</evidence>
<dbReference type="Proteomes" id="UP000807159">
    <property type="component" value="Chromosome 6"/>
</dbReference>
<dbReference type="InterPro" id="IPR011009">
    <property type="entry name" value="Kinase-like_dom_sf"/>
</dbReference>
<feature type="transmembrane region" description="Helical" evidence="10">
    <location>
        <begin position="293"/>
        <end position="317"/>
    </location>
</feature>
<keyword evidence="4" id="KW-0677">Repeat</keyword>
<evidence type="ECO:0000256" key="3">
    <source>
        <dbReference type="ARBA" id="ARBA00022692"/>
    </source>
</evidence>
<dbReference type="InterPro" id="IPR013210">
    <property type="entry name" value="LRR_N_plant-typ"/>
</dbReference>
<evidence type="ECO:0000313" key="13">
    <source>
        <dbReference type="Proteomes" id="UP000807159"/>
    </source>
</evidence>
<dbReference type="PROSITE" id="PS50011">
    <property type="entry name" value="PROTEIN_KINASE_DOM"/>
    <property type="match status" value="1"/>
</dbReference>
<keyword evidence="7 10" id="KW-1133">Transmembrane helix</keyword>
<evidence type="ECO:0000259" key="11">
    <source>
        <dbReference type="PROSITE" id="PS50011"/>
    </source>
</evidence>
<accession>A0A8T2YLX2</accession>
<dbReference type="PANTHER" id="PTHR48007">
    <property type="entry name" value="LEUCINE-RICH REPEAT RECEPTOR-LIKE PROTEIN KINASE PXC1"/>
    <property type="match status" value="1"/>
</dbReference>
<dbReference type="SUPFAM" id="SSF52058">
    <property type="entry name" value="L domain-like"/>
    <property type="match status" value="1"/>
</dbReference>
<dbReference type="Pfam" id="PF08263">
    <property type="entry name" value="LRRNT_2"/>
    <property type="match status" value="1"/>
</dbReference>
<dbReference type="SUPFAM" id="SSF56112">
    <property type="entry name" value="Protein kinase-like (PK-like)"/>
    <property type="match status" value="1"/>
</dbReference>
<dbReference type="AlphaFoldDB" id="A0A8T2YLX2"/>
<dbReference type="Gene3D" id="3.30.200.20">
    <property type="entry name" value="Phosphorylase Kinase, domain 1"/>
    <property type="match status" value="1"/>
</dbReference>
<dbReference type="InterPro" id="IPR032675">
    <property type="entry name" value="LRR_dom_sf"/>
</dbReference>
<keyword evidence="8 10" id="KW-0472">Membrane</keyword>
<dbReference type="Gene3D" id="3.80.10.10">
    <property type="entry name" value="Ribonuclease Inhibitor"/>
    <property type="match status" value="2"/>
</dbReference>
<evidence type="ECO:0000256" key="2">
    <source>
        <dbReference type="ARBA" id="ARBA00022614"/>
    </source>
</evidence>
<feature type="compositionally biased region" description="Basic and acidic residues" evidence="9">
    <location>
        <begin position="757"/>
        <end position="772"/>
    </location>
</feature>
<dbReference type="EMBL" id="JACEGQ020000006">
    <property type="protein sequence ID" value="KAH8506228.1"/>
    <property type="molecule type" value="Genomic_DNA"/>
</dbReference>
<dbReference type="GO" id="GO:0004672">
    <property type="term" value="F:protein kinase activity"/>
    <property type="evidence" value="ECO:0007669"/>
    <property type="project" value="InterPro"/>
</dbReference>
<feature type="domain" description="Protein kinase" evidence="11">
    <location>
        <begin position="388"/>
        <end position="678"/>
    </location>
</feature>
<dbReference type="InterPro" id="IPR001611">
    <property type="entry name" value="Leu-rich_rpt"/>
</dbReference>
<organism evidence="12 13">
    <name type="scientific">Populus deltoides</name>
    <name type="common">Eastern poplar</name>
    <name type="synonym">Eastern cottonwood</name>
    <dbReference type="NCBI Taxonomy" id="3696"/>
    <lineage>
        <taxon>Eukaryota</taxon>
        <taxon>Viridiplantae</taxon>
        <taxon>Streptophyta</taxon>
        <taxon>Embryophyta</taxon>
        <taxon>Tracheophyta</taxon>
        <taxon>Spermatophyta</taxon>
        <taxon>Magnoliopsida</taxon>
        <taxon>eudicotyledons</taxon>
        <taxon>Gunneridae</taxon>
        <taxon>Pentapetalae</taxon>
        <taxon>rosids</taxon>
        <taxon>fabids</taxon>
        <taxon>Malpighiales</taxon>
        <taxon>Salicaceae</taxon>
        <taxon>Saliceae</taxon>
        <taxon>Populus</taxon>
    </lineage>
</organism>
<keyword evidence="13" id="KW-1185">Reference proteome</keyword>
<evidence type="ECO:0000256" key="10">
    <source>
        <dbReference type="SAM" id="Phobius"/>
    </source>
</evidence>
<protein>
    <recommendedName>
        <fullName evidence="11">Protein kinase domain-containing protein</fullName>
    </recommendedName>
</protein>
<evidence type="ECO:0000256" key="9">
    <source>
        <dbReference type="SAM" id="MobiDB-lite"/>
    </source>
</evidence>
<dbReference type="InterPro" id="IPR046959">
    <property type="entry name" value="PRK1-6/SRF4-like"/>
</dbReference>
<evidence type="ECO:0000256" key="4">
    <source>
        <dbReference type="ARBA" id="ARBA00022737"/>
    </source>
</evidence>
<dbReference type="PANTHER" id="PTHR48007:SF64">
    <property type="entry name" value="POLLEN RECEPTOR-LIKE KINASE 1"/>
    <property type="match status" value="1"/>
</dbReference>
<gene>
    <name evidence="12" type="ORF">H0E87_013161</name>
</gene>
<feature type="region of interest" description="Disordered" evidence="9">
    <location>
        <begin position="724"/>
        <end position="772"/>
    </location>
</feature>
<evidence type="ECO:0000313" key="12">
    <source>
        <dbReference type="EMBL" id="KAH8506228.1"/>
    </source>
</evidence>
<dbReference type="GO" id="GO:0005524">
    <property type="term" value="F:ATP binding"/>
    <property type="evidence" value="ECO:0007669"/>
    <property type="project" value="UniProtKB-KW"/>
</dbReference>
<reference evidence="12" key="1">
    <citation type="journal article" date="2021" name="J. Hered.">
        <title>Genome Assembly of Salicaceae Populus deltoides (Eastern Cottonwood) I-69 Based on Nanopore Sequencing and Hi-C Technologies.</title>
        <authorList>
            <person name="Bai S."/>
            <person name="Wu H."/>
            <person name="Zhang J."/>
            <person name="Pan Z."/>
            <person name="Zhao W."/>
            <person name="Li Z."/>
            <person name="Tong C."/>
        </authorList>
    </citation>
    <scope>NUCLEOTIDE SEQUENCE</scope>
    <source>
        <tissue evidence="12">Leaf</tissue>
    </source>
</reference>
<comment type="caution">
    <text evidence="12">The sequence shown here is derived from an EMBL/GenBank/DDBJ whole genome shotgun (WGS) entry which is preliminary data.</text>
</comment>
<dbReference type="Gene3D" id="1.10.510.10">
    <property type="entry name" value="Transferase(Phosphotransferase) domain 1"/>
    <property type="match status" value="1"/>
</dbReference>
<proteinExistence type="predicted"/>
<evidence type="ECO:0000256" key="6">
    <source>
        <dbReference type="ARBA" id="ARBA00022840"/>
    </source>
</evidence>
<sequence>MPSKLHHLPKLPLHPLPPQHYSPLLKPFLTAKGAHAPPPVRVPPHCSIMAFKDKPSFVLVFLLVSLHFVASLGLTDSEILLKFKGSLSNASALSDWSDKTTPCTKNNATNWAGVICVDGILWGLQLENMGLAGKIDMETLQALPDLKTLSIMNNNFDGPMPEFKKIVSLRALYLSNNHFSGVIPLDAFDGMLKLKKVYLAQNVFTGAIPSSLTALPKLLDLRLEGNQFTGQLPDLTQNLLSFSVSNNALEGPIPAGLSKMDSSSFSGNKGLCGPPLKECNTINSNSDSKKPPVLLIVIIAAVVGLLLGAIVAAFLFLRRQSQRQPSASIEAPPPPIPSNLKKKTGFKEENQSPSSSPDHSVGSKKGEPPKLSFVRDDREKFDLPDLLKASAEILGSGCFGSSYKAALNSGTMMVVKRFKQMNNVGKEEFQEHMRRLGRLKHSYLLPLVAYYYRKEEKLLITDFVEKGSLAVHLHGHQALGQPSLDWPSRLKIVKGVVRGLAYLYKDLPNIIAAHGHLKSSNVLLTQSNEPLLTDYGLVPVINQENAQELMVAYKSPEYLHHGRITKKTDVWSLGILILEILSAKLPANFVPQGKGSEEEDLANWVNSVPHEEWTNVVIDKDMTNGPTKQNGGGESEVIKLLKIGLSCCEADVEKRIDLKEAVERIEEIKERDSDDDFFSSYASEGDMRSSIGKLFKTADIPGTVLKRALPNFCTVYVVSKGKVSGSRNATRPVPASSAAGGTLPSVQGAESWDDELSPDHPDGPVESSERPSTDTSFFAFYENLGCAELTENLRKDLYMEERDFESHSGSRSPEDHEDEVRRLKNELKQTIDMYHAAYKEALAAKQKVLSISDSTPPNAVDLVSPNVCCFNDRQWNLNNGMGDEKRIQEAHLIEEIALKTVEWEKAKAKAANEAAEAAQKRERNL</sequence>
<evidence type="ECO:0000256" key="8">
    <source>
        <dbReference type="ARBA" id="ARBA00023136"/>
    </source>
</evidence>
<evidence type="ECO:0000256" key="1">
    <source>
        <dbReference type="ARBA" id="ARBA00004370"/>
    </source>
</evidence>
<dbReference type="GO" id="GO:0016020">
    <property type="term" value="C:membrane"/>
    <property type="evidence" value="ECO:0007669"/>
    <property type="project" value="UniProtKB-SubCell"/>
</dbReference>
<keyword evidence="6" id="KW-0067">ATP-binding</keyword>
<keyword evidence="2" id="KW-0433">Leucine-rich repeat</keyword>
<feature type="region of interest" description="Disordered" evidence="9">
    <location>
        <begin position="324"/>
        <end position="374"/>
    </location>
</feature>
<dbReference type="InterPro" id="IPR000719">
    <property type="entry name" value="Prot_kinase_dom"/>
</dbReference>
<name>A0A8T2YLX2_POPDE</name>
<comment type="subcellular location">
    <subcellularLocation>
        <location evidence="1">Membrane</location>
    </subcellularLocation>
</comment>
<keyword evidence="3 10" id="KW-0812">Transmembrane</keyword>